<dbReference type="AlphaFoldDB" id="A0A2P2Q1F5"/>
<dbReference type="EMBL" id="GGEC01080314">
    <property type="protein sequence ID" value="MBX60798.1"/>
    <property type="molecule type" value="Transcribed_RNA"/>
</dbReference>
<accession>A0A2P2Q1F5</accession>
<feature type="region of interest" description="Disordered" evidence="1">
    <location>
        <begin position="1"/>
        <end position="30"/>
    </location>
</feature>
<organism evidence="2">
    <name type="scientific">Rhizophora mucronata</name>
    <name type="common">Asiatic mangrove</name>
    <dbReference type="NCBI Taxonomy" id="61149"/>
    <lineage>
        <taxon>Eukaryota</taxon>
        <taxon>Viridiplantae</taxon>
        <taxon>Streptophyta</taxon>
        <taxon>Embryophyta</taxon>
        <taxon>Tracheophyta</taxon>
        <taxon>Spermatophyta</taxon>
        <taxon>Magnoliopsida</taxon>
        <taxon>eudicotyledons</taxon>
        <taxon>Gunneridae</taxon>
        <taxon>Pentapetalae</taxon>
        <taxon>rosids</taxon>
        <taxon>fabids</taxon>
        <taxon>Malpighiales</taxon>
        <taxon>Rhizophoraceae</taxon>
        <taxon>Rhizophora</taxon>
    </lineage>
</organism>
<evidence type="ECO:0000313" key="2">
    <source>
        <dbReference type="EMBL" id="MBX60798.1"/>
    </source>
</evidence>
<proteinExistence type="predicted"/>
<feature type="compositionally biased region" description="Polar residues" evidence="1">
    <location>
        <begin position="13"/>
        <end position="22"/>
    </location>
</feature>
<sequence>MSRRKELRWKGFQNITKNQQFPSFHPTHRS</sequence>
<name>A0A2P2Q1F5_RHIMU</name>
<protein>
    <submittedName>
        <fullName evidence="2">Uncharacterized protein</fullName>
    </submittedName>
</protein>
<reference evidence="2" key="1">
    <citation type="submission" date="2018-02" db="EMBL/GenBank/DDBJ databases">
        <title>Rhizophora mucronata_Transcriptome.</title>
        <authorList>
            <person name="Meera S.P."/>
            <person name="Sreeshan A."/>
            <person name="Augustine A."/>
        </authorList>
    </citation>
    <scope>NUCLEOTIDE SEQUENCE</scope>
    <source>
        <tissue evidence="2">Leaf</tissue>
    </source>
</reference>
<evidence type="ECO:0000256" key="1">
    <source>
        <dbReference type="SAM" id="MobiDB-lite"/>
    </source>
</evidence>